<dbReference type="Pfam" id="PF11951">
    <property type="entry name" value="Fungal_trans_2"/>
    <property type="match status" value="1"/>
</dbReference>
<evidence type="ECO:0000313" key="4">
    <source>
        <dbReference type="EMBL" id="KAJ3565172.1"/>
    </source>
</evidence>
<evidence type="ECO:0000256" key="1">
    <source>
        <dbReference type="ARBA" id="ARBA00004123"/>
    </source>
</evidence>
<dbReference type="GO" id="GO:0005634">
    <property type="term" value="C:nucleus"/>
    <property type="evidence" value="ECO:0007669"/>
    <property type="project" value="UniProtKB-SubCell"/>
</dbReference>
<accession>A0AAD5VNK4</accession>
<comment type="caution">
    <text evidence="4">The sequence shown here is derived from an EMBL/GenBank/DDBJ whole genome shotgun (WGS) entry which is preliminary data.</text>
</comment>
<sequence length="745" mass="83316">MPPAPKSPVSSAPPSATTKRAGAPKAKGAVRAKSGCYTCRIRRKVCRPNVMNSPTNRVTVPPVSGSVSNAWASVASDLMPSSQENRNVLQLRDKIKNFLASQGDDQGPFGLRGSSSSPPSRSQTLSNEDYAPRHHHQTSNTRGNWVPPPMEQAYRHSNGHYAAHGSEYRSTSPQSIDYPPQIPSPPHSLVQPLRNAYRHNRHHPYRNGHYQRPNPVLVHHLPNWTPAKASGLSPSYNWDDNAMAVMPGMGMEFFSQDGQFNSAPADFSWTEPNGGNGAYVPMPNYGAPQGADTASQQYMFEIPMNVNYPFRLHDVFSCLQRYKTEVVTVQYLLGTKFIREHIANTMGMSDEELTSEQQAAALLSRVHFLRFASPPEQLVLQSETDVRLKLMEVETLLNQSVPAPKSEDAMAALHLISVILFDGGHSGKWREYLAFAANYVQAKMRGTIKYNNGIEELRRLDDKEAFIVKTAMWFDVLASVTTNESPLLLNIVRSLFKPDQSGLSELASAAVLDGDYPPPELPNAGEDKTSMMSPMGCENRVVWALGEISALATWKRDHKERGKLSIADLVLRSKEIEKELVETKYIAVKIPTDFPDNISYSRYLASNIFRASALLYLHAVVNGGFPHVPQIHLAVEEVMRWIRRIPMKPTSPEDKEIHKTVIRSTVFSFYITGALTDNEKYRKTITGYLWEEAGTVMGNCKVTMELLRDIWNERSSVGGNGPCRDEVMWREKLRRKAPEESILLV</sequence>
<dbReference type="EMBL" id="JANIEX010000594">
    <property type="protein sequence ID" value="KAJ3565172.1"/>
    <property type="molecule type" value="Genomic_DNA"/>
</dbReference>
<evidence type="ECO:0000313" key="5">
    <source>
        <dbReference type="Proteomes" id="UP001213000"/>
    </source>
</evidence>
<reference evidence="4" key="1">
    <citation type="submission" date="2022-07" db="EMBL/GenBank/DDBJ databases">
        <title>Genome Sequence of Leucocoprinus birnbaumii.</title>
        <authorList>
            <person name="Buettner E."/>
        </authorList>
    </citation>
    <scope>NUCLEOTIDE SEQUENCE</scope>
    <source>
        <strain evidence="4">VT141</strain>
    </source>
</reference>
<dbReference type="AlphaFoldDB" id="A0AAD5VNK4"/>
<comment type="subcellular location">
    <subcellularLocation>
        <location evidence="1">Nucleus</location>
    </subcellularLocation>
</comment>
<keyword evidence="5" id="KW-1185">Reference proteome</keyword>
<name>A0AAD5VNK4_9AGAR</name>
<evidence type="ECO:0000256" key="3">
    <source>
        <dbReference type="SAM" id="MobiDB-lite"/>
    </source>
</evidence>
<dbReference type="PANTHER" id="PTHR37534:SF20">
    <property type="entry name" value="PRO1A C6 ZINK-FINGER PROTEIN"/>
    <property type="match status" value="1"/>
</dbReference>
<dbReference type="Proteomes" id="UP001213000">
    <property type="component" value="Unassembled WGS sequence"/>
</dbReference>
<gene>
    <name evidence="4" type="ORF">NP233_g7807</name>
</gene>
<protein>
    <submittedName>
        <fullName evidence="4">Uncharacterized protein</fullName>
    </submittedName>
</protein>
<feature type="region of interest" description="Disordered" evidence="3">
    <location>
        <begin position="100"/>
        <end position="187"/>
    </location>
</feature>
<proteinExistence type="predicted"/>
<feature type="region of interest" description="Disordered" evidence="3">
    <location>
        <begin position="1"/>
        <end position="29"/>
    </location>
</feature>
<dbReference type="InterPro" id="IPR021858">
    <property type="entry name" value="Fun_TF"/>
</dbReference>
<keyword evidence="2" id="KW-0539">Nucleus</keyword>
<dbReference type="PANTHER" id="PTHR37534">
    <property type="entry name" value="TRANSCRIPTIONAL ACTIVATOR PROTEIN UGA3"/>
    <property type="match status" value="1"/>
</dbReference>
<feature type="compositionally biased region" description="Low complexity" evidence="3">
    <location>
        <begin position="111"/>
        <end position="126"/>
    </location>
</feature>
<feature type="compositionally biased region" description="Low complexity" evidence="3">
    <location>
        <begin position="7"/>
        <end position="16"/>
    </location>
</feature>
<evidence type="ECO:0000256" key="2">
    <source>
        <dbReference type="ARBA" id="ARBA00023242"/>
    </source>
</evidence>
<organism evidence="4 5">
    <name type="scientific">Leucocoprinus birnbaumii</name>
    <dbReference type="NCBI Taxonomy" id="56174"/>
    <lineage>
        <taxon>Eukaryota</taxon>
        <taxon>Fungi</taxon>
        <taxon>Dikarya</taxon>
        <taxon>Basidiomycota</taxon>
        <taxon>Agaricomycotina</taxon>
        <taxon>Agaricomycetes</taxon>
        <taxon>Agaricomycetidae</taxon>
        <taxon>Agaricales</taxon>
        <taxon>Agaricineae</taxon>
        <taxon>Agaricaceae</taxon>
        <taxon>Leucocoprinus</taxon>
    </lineage>
</organism>